<dbReference type="GO" id="GO:0008474">
    <property type="term" value="F:palmitoyl-(protein) hydrolase activity"/>
    <property type="evidence" value="ECO:0007669"/>
    <property type="project" value="UniProtKB-EC"/>
</dbReference>
<dbReference type="GeneID" id="63836492"/>
<dbReference type="Pfam" id="PF02230">
    <property type="entry name" value="Abhydrolase_2"/>
    <property type="match status" value="1"/>
</dbReference>
<dbReference type="RefSeq" id="XP_040771286.1">
    <property type="nucleotide sequence ID" value="XM_040919363.1"/>
</dbReference>
<organism evidence="12 13">
    <name type="scientific">Cryphonectria parasitica (strain ATCC 38755 / EP155)</name>
    <dbReference type="NCBI Taxonomy" id="660469"/>
    <lineage>
        <taxon>Eukaryota</taxon>
        <taxon>Fungi</taxon>
        <taxon>Dikarya</taxon>
        <taxon>Ascomycota</taxon>
        <taxon>Pezizomycotina</taxon>
        <taxon>Sordariomycetes</taxon>
        <taxon>Sordariomycetidae</taxon>
        <taxon>Diaporthales</taxon>
        <taxon>Cryphonectriaceae</taxon>
        <taxon>Cryphonectria-Endothia species complex</taxon>
        <taxon>Cryphonectria</taxon>
    </lineage>
</organism>
<comment type="similarity">
    <text evidence="1">Belongs to the AB hydrolase superfamily. AB hydrolase 2 family.</text>
</comment>
<feature type="non-terminal residue" evidence="12">
    <location>
        <position position="246"/>
    </location>
</feature>
<dbReference type="InterPro" id="IPR029058">
    <property type="entry name" value="AB_hydrolase_fold"/>
</dbReference>
<evidence type="ECO:0000256" key="4">
    <source>
        <dbReference type="ARBA" id="ARBA00022487"/>
    </source>
</evidence>
<accession>A0A9P5CJN2</accession>
<keyword evidence="6" id="KW-0276">Fatty acid metabolism</keyword>
<feature type="non-terminal residue" evidence="12">
    <location>
        <position position="1"/>
    </location>
</feature>
<dbReference type="Gene3D" id="3.40.50.1820">
    <property type="entry name" value="alpha/beta hydrolase"/>
    <property type="match status" value="1"/>
</dbReference>
<evidence type="ECO:0000256" key="9">
    <source>
        <dbReference type="ARBA" id="ARBA00047337"/>
    </source>
</evidence>
<comment type="caution">
    <text evidence="12">The sequence shown here is derived from an EMBL/GenBank/DDBJ whole genome shotgun (WGS) entry which is preliminary data.</text>
</comment>
<evidence type="ECO:0000256" key="7">
    <source>
        <dbReference type="ARBA" id="ARBA00029392"/>
    </source>
</evidence>
<feature type="compositionally biased region" description="Acidic residues" evidence="10">
    <location>
        <begin position="76"/>
        <end position="89"/>
    </location>
</feature>
<dbReference type="InterPro" id="IPR003140">
    <property type="entry name" value="PLipase/COase/thioEstase"/>
</dbReference>
<evidence type="ECO:0000259" key="11">
    <source>
        <dbReference type="Pfam" id="PF02230"/>
    </source>
</evidence>
<evidence type="ECO:0000313" key="13">
    <source>
        <dbReference type="Proteomes" id="UP000803844"/>
    </source>
</evidence>
<dbReference type="SUPFAM" id="SSF53474">
    <property type="entry name" value="alpha/beta-Hydrolases"/>
    <property type="match status" value="1"/>
</dbReference>
<dbReference type="OrthoDB" id="2418081at2759"/>
<dbReference type="EMBL" id="MU032353">
    <property type="protein sequence ID" value="KAF3760307.1"/>
    <property type="molecule type" value="Genomic_DNA"/>
</dbReference>
<evidence type="ECO:0000256" key="3">
    <source>
        <dbReference type="ARBA" id="ARBA00014923"/>
    </source>
</evidence>
<evidence type="ECO:0000256" key="6">
    <source>
        <dbReference type="ARBA" id="ARBA00022832"/>
    </source>
</evidence>
<evidence type="ECO:0000256" key="5">
    <source>
        <dbReference type="ARBA" id="ARBA00022801"/>
    </source>
</evidence>
<dbReference type="AlphaFoldDB" id="A0A9P5CJN2"/>
<name>A0A9P5CJN2_CRYP1</name>
<evidence type="ECO:0000256" key="1">
    <source>
        <dbReference type="ARBA" id="ARBA00006499"/>
    </source>
</evidence>
<gene>
    <name evidence="12" type="ORF">M406DRAFT_32025</name>
</gene>
<sequence length="246" mass="27564">LETPASPSKNSTIIFLHGFGDDGHGTGYGLAQQFQMYQKLPYTKWVFPTAHVDRIVGQRCWYRPHDLKPEGPVHEAEDELEGSNEEEYEKDEEGILKTVQYIDSLVAKQIEDGVEPGKIVVGGFSQGGAVSTIWGLKGQFRDKVAGVFGLSGYFPRVKAVAVSLPAESGIEADGDTGGTYAPRWFFAHGMADKMIPISLFREGQKRLHQYIAREKVEGHVYENLDHDVGRGELRDLWLWLRKVLEE</sequence>
<dbReference type="GO" id="GO:0052689">
    <property type="term" value="F:carboxylic ester hydrolase activity"/>
    <property type="evidence" value="ECO:0007669"/>
    <property type="project" value="UniProtKB-KW"/>
</dbReference>
<dbReference type="PANTHER" id="PTHR10655">
    <property type="entry name" value="LYSOPHOSPHOLIPASE-RELATED"/>
    <property type="match status" value="1"/>
</dbReference>
<evidence type="ECO:0000256" key="2">
    <source>
        <dbReference type="ARBA" id="ARBA00012423"/>
    </source>
</evidence>
<protein>
    <recommendedName>
        <fullName evidence="3">Acyl-protein thioesterase 1</fullName>
        <ecNumber evidence="2">3.1.2.22</ecNumber>
    </recommendedName>
    <alternativeName>
        <fullName evidence="8">Palmitoyl-protein hydrolase</fullName>
    </alternativeName>
</protein>
<dbReference type="GO" id="GO:0006631">
    <property type="term" value="P:fatty acid metabolic process"/>
    <property type="evidence" value="ECO:0007669"/>
    <property type="project" value="UniProtKB-KW"/>
</dbReference>
<dbReference type="GO" id="GO:0005737">
    <property type="term" value="C:cytoplasm"/>
    <property type="evidence" value="ECO:0007669"/>
    <property type="project" value="TreeGrafter"/>
</dbReference>
<dbReference type="InterPro" id="IPR050565">
    <property type="entry name" value="LYPA1-2/EST-like"/>
</dbReference>
<proteinExistence type="inferred from homology"/>
<dbReference type="PANTHER" id="PTHR10655:SF17">
    <property type="entry name" value="LYSOPHOSPHOLIPASE-LIKE PROTEIN 1"/>
    <property type="match status" value="1"/>
</dbReference>
<feature type="region of interest" description="Disordered" evidence="10">
    <location>
        <begin position="67"/>
        <end position="89"/>
    </location>
</feature>
<keyword evidence="6" id="KW-0443">Lipid metabolism</keyword>
<evidence type="ECO:0000256" key="8">
    <source>
        <dbReference type="ARBA" id="ARBA00031195"/>
    </source>
</evidence>
<reference evidence="12" key="1">
    <citation type="journal article" date="2020" name="Phytopathology">
        <title>Genome sequence of the chestnut blight fungus Cryphonectria parasitica EP155: A fundamental resource for an archetypical invasive plant pathogen.</title>
        <authorList>
            <person name="Crouch J.A."/>
            <person name="Dawe A."/>
            <person name="Aerts A."/>
            <person name="Barry K."/>
            <person name="Churchill A.C.L."/>
            <person name="Grimwood J."/>
            <person name="Hillman B."/>
            <person name="Milgroom M.G."/>
            <person name="Pangilinan J."/>
            <person name="Smith M."/>
            <person name="Salamov A."/>
            <person name="Schmutz J."/>
            <person name="Yadav J."/>
            <person name="Grigoriev I.V."/>
            <person name="Nuss D."/>
        </authorList>
    </citation>
    <scope>NUCLEOTIDE SEQUENCE</scope>
    <source>
        <strain evidence="12">EP155</strain>
    </source>
</reference>
<keyword evidence="13" id="KW-1185">Reference proteome</keyword>
<keyword evidence="5" id="KW-0378">Hydrolase</keyword>
<dbReference type="EC" id="3.1.2.22" evidence="2"/>
<comment type="function">
    <text evidence="7">Hydrolyzes fatty acids from S-acylated cysteine residues in proteins with a strong preference for palmitoylated G-alpha proteins over other acyl substrates. Mediates the deacylation of G-alpha proteins such as GPA1 in vivo, but has weak or no activity toward palmitoylated Ras proteins. Has weak lysophospholipase activity in vitro; however such activity may not exist in vivo.</text>
</comment>
<comment type="catalytic activity">
    <reaction evidence="9">
        <text>S-hexadecanoyl-L-cysteinyl-[protein] + H2O = L-cysteinyl-[protein] + hexadecanoate + H(+)</text>
        <dbReference type="Rhea" id="RHEA:19233"/>
        <dbReference type="Rhea" id="RHEA-COMP:10131"/>
        <dbReference type="Rhea" id="RHEA-COMP:11032"/>
        <dbReference type="ChEBI" id="CHEBI:7896"/>
        <dbReference type="ChEBI" id="CHEBI:15377"/>
        <dbReference type="ChEBI" id="CHEBI:15378"/>
        <dbReference type="ChEBI" id="CHEBI:29950"/>
        <dbReference type="ChEBI" id="CHEBI:74151"/>
        <dbReference type="EC" id="3.1.2.22"/>
    </reaction>
</comment>
<evidence type="ECO:0000313" key="12">
    <source>
        <dbReference type="EMBL" id="KAF3760307.1"/>
    </source>
</evidence>
<evidence type="ECO:0000256" key="10">
    <source>
        <dbReference type="SAM" id="MobiDB-lite"/>
    </source>
</evidence>
<feature type="domain" description="Phospholipase/carboxylesterase/thioesterase" evidence="11">
    <location>
        <begin position="9"/>
        <end position="242"/>
    </location>
</feature>
<keyword evidence="4" id="KW-0719">Serine esterase</keyword>
<dbReference type="Proteomes" id="UP000803844">
    <property type="component" value="Unassembled WGS sequence"/>
</dbReference>